<comment type="caution">
    <text evidence="3">The sequence shown here is derived from an EMBL/GenBank/DDBJ whole genome shotgun (WGS) entry which is preliminary data.</text>
</comment>
<sequence>MMLFLTAVITSRYPPTNNQLRNPSNPQQQPTINNGRVMVQPIQGRQNSLAAGASRPYTSGPCGNNSGKHRTVVCYNCKGERHMSKQCIKPKRKRDEVWLKDKVLLVQAQENEQILHKEELEFFADPGIAEAQTTQYVITNNVSYQADDLDAYDS</sequence>
<dbReference type="SMART" id="SM00343">
    <property type="entry name" value="ZnF_C2HC"/>
    <property type="match status" value="1"/>
</dbReference>
<dbReference type="InterPro" id="IPR001878">
    <property type="entry name" value="Znf_CCHC"/>
</dbReference>
<accession>A0A699R9G5</accession>
<protein>
    <recommendedName>
        <fullName evidence="2">CCHC-type domain-containing protein</fullName>
    </recommendedName>
</protein>
<organism evidence="3">
    <name type="scientific">Tanacetum cinerariifolium</name>
    <name type="common">Dalmatian daisy</name>
    <name type="synonym">Chrysanthemum cinerariifolium</name>
    <dbReference type="NCBI Taxonomy" id="118510"/>
    <lineage>
        <taxon>Eukaryota</taxon>
        <taxon>Viridiplantae</taxon>
        <taxon>Streptophyta</taxon>
        <taxon>Embryophyta</taxon>
        <taxon>Tracheophyta</taxon>
        <taxon>Spermatophyta</taxon>
        <taxon>Magnoliopsida</taxon>
        <taxon>eudicotyledons</taxon>
        <taxon>Gunneridae</taxon>
        <taxon>Pentapetalae</taxon>
        <taxon>asterids</taxon>
        <taxon>campanulids</taxon>
        <taxon>Asterales</taxon>
        <taxon>Asteraceae</taxon>
        <taxon>Asteroideae</taxon>
        <taxon>Anthemideae</taxon>
        <taxon>Anthemidinae</taxon>
        <taxon>Tanacetum</taxon>
    </lineage>
</organism>
<dbReference type="Gene3D" id="4.10.60.10">
    <property type="entry name" value="Zinc finger, CCHC-type"/>
    <property type="match status" value="1"/>
</dbReference>
<evidence type="ECO:0000259" key="2">
    <source>
        <dbReference type="SMART" id="SM00343"/>
    </source>
</evidence>
<feature type="domain" description="CCHC-type" evidence="2">
    <location>
        <begin position="73"/>
        <end position="89"/>
    </location>
</feature>
<dbReference type="GO" id="GO:0008270">
    <property type="term" value="F:zinc ion binding"/>
    <property type="evidence" value="ECO:0007669"/>
    <property type="project" value="InterPro"/>
</dbReference>
<dbReference type="AlphaFoldDB" id="A0A699R9G5"/>
<dbReference type="EMBL" id="BKCJ011084414">
    <property type="protein sequence ID" value="GFC82413.1"/>
    <property type="molecule type" value="Genomic_DNA"/>
</dbReference>
<feature type="non-terminal residue" evidence="3">
    <location>
        <position position="154"/>
    </location>
</feature>
<proteinExistence type="predicted"/>
<dbReference type="GO" id="GO:0003676">
    <property type="term" value="F:nucleic acid binding"/>
    <property type="evidence" value="ECO:0007669"/>
    <property type="project" value="InterPro"/>
</dbReference>
<evidence type="ECO:0000313" key="3">
    <source>
        <dbReference type="EMBL" id="GFC82413.1"/>
    </source>
</evidence>
<gene>
    <name evidence="3" type="ORF">Tci_854383</name>
</gene>
<reference evidence="3" key="1">
    <citation type="journal article" date="2019" name="Sci. Rep.">
        <title>Draft genome of Tanacetum cinerariifolium, the natural source of mosquito coil.</title>
        <authorList>
            <person name="Yamashiro T."/>
            <person name="Shiraishi A."/>
            <person name="Satake H."/>
            <person name="Nakayama K."/>
        </authorList>
    </citation>
    <scope>NUCLEOTIDE SEQUENCE</scope>
</reference>
<evidence type="ECO:0000256" key="1">
    <source>
        <dbReference type="SAM" id="MobiDB-lite"/>
    </source>
</evidence>
<name>A0A699R9G5_TANCI</name>
<feature type="region of interest" description="Disordered" evidence="1">
    <location>
        <begin position="13"/>
        <end position="32"/>
    </location>
</feature>